<organism evidence="1 2">
    <name type="scientific">Paramuricea clavata</name>
    <name type="common">Red gorgonian</name>
    <name type="synonym">Violescent sea-whip</name>
    <dbReference type="NCBI Taxonomy" id="317549"/>
    <lineage>
        <taxon>Eukaryota</taxon>
        <taxon>Metazoa</taxon>
        <taxon>Cnidaria</taxon>
        <taxon>Anthozoa</taxon>
        <taxon>Octocorallia</taxon>
        <taxon>Malacalcyonacea</taxon>
        <taxon>Plexauridae</taxon>
        <taxon>Paramuricea</taxon>
    </lineage>
</organism>
<dbReference type="EMBL" id="CACRXK020002292">
    <property type="protein sequence ID" value="CAB3993607.1"/>
    <property type="molecule type" value="Genomic_DNA"/>
</dbReference>
<accession>A0A6S7HCT4</accession>
<keyword evidence="2" id="KW-1185">Reference proteome</keyword>
<comment type="caution">
    <text evidence="1">The sequence shown here is derived from an EMBL/GenBank/DDBJ whole genome shotgun (WGS) entry which is preliminary data.</text>
</comment>
<gene>
    <name evidence="1" type="ORF">PACLA_8A084983</name>
</gene>
<protein>
    <submittedName>
        <fullName evidence="1">Uncharacterized protein</fullName>
    </submittedName>
</protein>
<dbReference type="AlphaFoldDB" id="A0A6S7HCT4"/>
<proteinExistence type="predicted"/>
<dbReference type="OrthoDB" id="10011386at2759"/>
<reference evidence="1" key="1">
    <citation type="submission" date="2020-04" db="EMBL/GenBank/DDBJ databases">
        <authorList>
            <person name="Alioto T."/>
            <person name="Alioto T."/>
            <person name="Gomez Garrido J."/>
        </authorList>
    </citation>
    <scope>NUCLEOTIDE SEQUENCE</scope>
    <source>
        <strain evidence="1">A484AB</strain>
    </source>
</reference>
<sequence length="228" mass="26193">MQQLAARPHMCRSWYESQTSLPKQVVGMRQYVYERSQNMFTIPMVTELRMQSIQNLKSETYNVGEITAKLVAKAFWKEEVNQELSDLGIDEKWTFVPNAAGCLSGTYDDAMEYANKHRSHSIYSHDCSDLCKKKVCVALYVADGNWKLRYAHCMWKVPVVIEGFGKINYPSVCPLTPVRGKAFCDAHVKVAEKQQIKTDLREFLKSCGSNENDCCETDSTYVVYYLYV</sequence>
<name>A0A6S7HCT4_PARCT</name>
<evidence type="ECO:0000313" key="2">
    <source>
        <dbReference type="Proteomes" id="UP001152795"/>
    </source>
</evidence>
<evidence type="ECO:0000313" key="1">
    <source>
        <dbReference type="EMBL" id="CAB3993607.1"/>
    </source>
</evidence>
<dbReference type="Proteomes" id="UP001152795">
    <property type="component" value="Unassembled WGS sequence"/>
</dbReference>